<reference evidence="2" key="1">
    <citation type="journal article" date="2019" name="Int. J. Syst. Evol. Microbiol.">
        <title>The Global Catalogue of Microorganisms (GCM) 10K type strain sequencing project: providing services to taxonomists for standard genome sequencing and annotation.</title>
        <authorList>
            <consortium name="The Broad Institute Genomics Platform"/>
            <consortium name="The Broad Institute Genome Sequencing Center for Infectious Disease"/>
            <person name="Wu L."/>
            <person name="Ma J."/>
        </authorList>
    </citation>
    <scope>NUCLEOTIDE SEQUENCE [LARGE SCALE GENOMIC DNA]</scope>
    <source>
        <strain evidence="2">CGMCC 1.11013</strain>
    </source>
</reference>
<dbReference type="Proteomes" id="UP000597138">
    <property type="component" value="Unassembled WGS sequence"/>
</dbReference>
<comment type="caution">
    <text evidence="1">The sequence shown here is derived from an EMBL/GenBank/DDBJ whole genome shotgun (WGS) entry which is preliminary data.</text>
</comment>
<accession>A0ABQ1RVC7</accession>
<keyword evidence="2" id="KW-1185">Reference proteome</keyword>
<evidence type="ECO:0000313" key="2">
    <source>
        <dbReference type="Proteomes" id="UP000597138"/>
    </source>
</evidence>
<evidence type="ECO:0000313" key="1">
    <source>
        <dbReference type="EMBL" id="GGD82843.1"/>
    </source>
</evidence>
<dbReference type="RefSeq" id="WP_152562555.1">
    <property type="nucleotide sequence ID" value="NZ_BMEG01000007.1"/>
</dbReference>
<gene>
    <name evidence="1" type="ORF">GCM10010985_41600</name>
</gene>
<evidence type="ECO:0008006" key="3">
    <source>
        <dbReference type="Google" id="ProtNLM"/>
    </source>
</evidence>
<dbReference type="EMBL" id="BMEG01000007">
    <property type="protein sequence ID" value="GGD82843.1"/>
    <property type="molecule type" value="Genomic_DNA"/>
</dbReference>
<organism evidence="1 2">
    <name type="scientific">Caballeronia grimmiae</name>
    <dbReference type="NCBI Taxonomy" id="1071679"/>
    <lineage>
        <taxon>Bacteria</taxon>
        <taxon>Pseudomonadati</taxon>
        <taxon>Pseudomonadota</taxon>
        <taxon>Betaproteobacteria</taxon>
        <taxon>Burkholderiales</taxon>
        <taxon>Burkholderiaceae</taxon>
        <taxon>Caballeronia</taxon>
    </lineage>
</organism>
<proteinExistence type="predicted"/>
<name>A0ABQ1RVC7_9BURK</name>
<protein>
    <recommendedName>
        <fullName evidence="3">BZIP domain-containing protein</fullName>
    </recommendedName>
</protein>
<sequence length="106" mass="12389">MLKPIRFSVKPRLTNRIASSLCVLWSECHFSNVLTRPPGYRFSSAMKQRLRMKLVQRKQRLRRAGCNRAVKDELGVADDYRSKLVAIYSQHEALFKRLENASVEHQ</sequence>